<gene>
    <name evidence="1" type="ORF">HJG54_12920</name>
</gene>
<dbReference type="EMBL" id="CP053586">
    <property type="protein sequence ID" value="WNZ23667.1"/>
    <property type="molecule type" value="Genomic_DNA"/>
</dbReference>
<accession>A0AA96WUR9</accession>
<reference evidence="1" key="1">
    <citation type="submission" date="2020-05" db="EMBL/GenBank/DDBJ databases">
        <authorList>
            <person name="Zhu T."/>
            <person name="Keshari N."/>
            <person name="Lu X."/>
        </authorList>
    </citation>
    <scope>NUCLEOTIDE SEQUENCE</scope>
    <source>
        <strain evidence="1">NK1-12</strain>
    </source>
</reference>
<sequence>MENWQQDWFKAFETIAAEVGQLFEAVGRDLAEATDALLDLSEEVADDVEDTLNQIDEVLAPKLEQLDEQIGQWLDPVVQAIWGIEATIDRAVEPVTHTVEPWLNQHPACIGCRNYHGQQYGGNFLVCAMHPYGVEEGVECPDKELINWSFPASGDPQDHNNF</sequence>
<dbReference type="RefSeq" id="WP_051925711.1">
    <property type="nucleotide sequence ID" value="NZ_CP053586.1"/>
</dbReference>
<name>A0AA96WUR9_9CYAN</name>
<evidence type="ECO:0000313" key="1">
    <source>
        <dbReference type="EMBL" id="WNZ23667.1"/>
    </source>
</evidence>
<proteinExistence type="predicted"/>
<dbReference type="Gene3D" id="1.20.120.20">
    <property type="entry name" value="Apolipoprotein"/>
    <property type="match status" value="1"/>
</dbReference>
<dbReference type="SUPFAM" id="SSF58113">
    <property type="entry name" value="Apolipoprotein A-I"/>
    <property type="match status" value="1"/>
</dbReference>
<dbReference type="AlphaFoldDB" id="A0AA96WUR9"/>
<protein>
    <submittedName>
        <fullName evidence="1">Uncharacterized protein</fullName>
    </submittedName>
</protein>
<organism evidence="1">
    <name type="scientific">Leptolyngbya sp. NK1-12</name>
    <dbReference type="NCBI Taxonomy" id="2547451"/>
    <lineage>
        <taxon>Bacteria</taxon>
        <taxon>Bacillati</taxon>
        <taxon>Cyanobacteriota</taxon>
        <taxon>Cyanophyceae</taxon>
        <taxon>Leptolyngbyales</taxon>
        <taxon>Leptolyngbyaceae</taxon>
        <taxon>Leptolyngbya group</taxon>
        <taxon>Leptolyngbya</taxon>
    </lineage>
</organism>